<accession>A0A841TBE4</accession>
<dbReference type="Proteomes" id="UP000574133">
    <property type="component" value="Unassembled WGS sequence"/>
</dbReference>
<sequence>MTREMPPSFDSFCQQFHSEQACADALFAARWPDGFRCPSCSHTRYYLTSTRRLPLYECASCRRQTSIIAGTVMEGSSTPLTRWFQALYLLSQPGGISSNRLSKVMAVTYKTAWLISHKLRHAMQQADLAEQLTGQVRVEPFTYGSAFFPDAKQPLLIGASLDEKANAAYVKIKQPDPRHVNNELRVINPIGIHTFVRTHTNERNVTVHPLINNSISDFLYLKRYVCDWLNDTFNGIGAKHLQAYLDEFSFRINMKLRKMSSFACLLAWCAKTAALQYKMLIRDKLVLPEPWRAYGSRAKWRARQLALWMA</sequence>
<proteinExistence type="predicted"/>
<name>A0A841TBE4_9BACL</name>
<dbReference type="EMBL" id="JACJVN010000019">
    <property type="protein sequence ID" value="MBB6676570.1"/>
    <property type="molecule type" value="Genomic_DNA"/>
</dbReference>
<feature type="domain" description="Transposase zinc-ribbon" evidence="1">
    <location>
        <begin position="18"/>
        <end position="64"/>
    </location>
</feature>
<dbReference type="RefSeq" id="WP_185177862.1">
    <property type="nucleotide sequence ID" value="NZ_CBCSEP010000013.1"/>
</dbReference>
<reference evidence="2 3" key="1">
    <citation type="submission" date="2020-08" db="EMBL/GenBank/DDBJ databases">
        <title>Cohnella phylogeny.</title>
        <authorList>
            <person name="Dunlap C."/>
        </authorList>
    </citation>
    <scope>NUCLEOTIDE SEQUENCE [LARGE SCALE GENOMIC DNA]</scope>
    <source>
        <strain evidence="2 3">DSM 103658</strain>
    </source>
</reference>
<protein>
    <submittedName>
        <fullName evidence="2">IS1595 family transposase</fullName>
    </submittedName>
</protein>
<dbReference type="Pfam" id="PF12760">
    <property type="entry name" value="Zn_ribbon_IS1595"/>
    <property type="match status" value="1"/>
</dbReference>
<evidence type="ECO:0000313" key="2">
    <source>
        <dbReference type="EMBL" id="MBB6676570.1"/>
    </source>
</evidence>
<dbReference type="InterPro" id="IPR024442">
    <property type="entry name" value="Transposase_Zn_ribbon"/>
</dbReference>
<gene>
    <name evidence="2" type="ORF">H4Q31_04425</name>
</gene>
<evidence type="ECO:0000313" key="3">
    <source>
        <dbReference type="Proteomes" id="UP000574133"/>
    </source>
</evidence>
<evidence type="ECO:0000259" key="1">
    <source>
        <dbReference type="Pfam" id="PF12760"/>
    </source>
</evidence>
<dbReference type="AlphaFoldDB" id="A0A841TBE4"/>
<organism evidence="2 3">
    <name type="scientific">Cohnella lubricantis</name>
    <dbReference type="NCBI Taxonomy" id="2163172"/>
    <lineage>
        <taxon>Bacteria</taxon>
        <taxon>Bacillati</taxon>
        <taxon>Bacillota</taxon>
        <taxon>Bacilli</taxon>
        <taxon>Bacillales</taxon>
        <taxon>Paenibacillaceae</taxon>
        <taxon>Cohnella</taxon>
    </lineage>
</organism>
<keyword evidence="3" id="KW-1185">Reference proteome</keyword>
<comment type="caution">
    <text evidence="2">The sequence shown here is derived from an EMBL/GenBank/DDBJ whole genome shotgun (WGS) entry which is preliminary data.</text>
</comment>